<accession>G3IJ41</accession>
<name>G3IJ41_CRIGR</name>
<sequence length="53" mass="5538">MAVVIRSLLKLEVTCKGKGASSRSGCSYLCPVQGQPTSHRAFIGKLDGEVDSG</sequence>
<dbReference type="EMBL" id="JH003188">
    <property type="protein sequence ID" value="EGW10444.1"/>
    <property type="molecule type" value="Genomic_DNA"/>
</dbReference>
<evidence type="ECO:0000313" key="1">
    <source>
        <dbReference type="EMBL" id="EGW10444.1"/>
    </source>
</evidence>
<dbReference type="InParanoid" id="G3IJ41"/>
<gene>
    <name evidence="1" type="ORF">I79_023872</name>
</gene>
<dbReference type="AlphaFoldDB" id="G3IJ41"/>
<evidence type="ECO:0000313" key="2">
    <source>
        <dbReference type="Proteomes" id="UP000001075"/>
    </source>
</evidence>
<protein>
    <submittedName>
        <fullName evidence="1">Uncharacterized protein</fullName>
    </submittedName>
</protein>
<dbReference type="Proteomes" id="UP000001075">
    <property type="component" value="Unassembled WGS sequence"/>
</dbReference>
<reference evidence="2" key="1">
    <citation type="journal article" date="2011" name="Nat. Biotechnol.">
        <title>The genomic sequence of the Chinese hamster ovary (CHO)-K1 cell line.</title>
        <authorList>
            <person name="Xu X."/>
            <person name="Nagarajan H."/>
            <person name="Lewis N.E."/>
            <person name="Pan S."/>
            <person name="Cai Z."/>
            <person name="Liu X."/>
            <person name="Chen W."/>
            <person name="Xie M."/>
            <person name="Wang W."/>
            <person name="Hammond S."/>
            <person name="Andersen M.R."/>
            <person name="Neff N."/>
            <person name="Passarelli B."/>
            <person name="Koh W."/>
            <person name="Fan H.C."/>
            <person name="Wang J."/>
            <person name="Gui Y."/>
            <person name="Lee K.H."/>
            <person name="Betenbaugh M.J."/>
            <person name="Quake S.R."/>
            <person name="Famili I."/>
            <person name="Palsson B.O."/>
            <person name="Wang J."/>
        </authorList>
    </citation>
    <scope>NUCLEOTIDE SEQUENCE [LARGE SCALE GENOMIC DNA]</scope>
    <source>
        <strain evidence="2">CHO K1 cell line</strain>
    </source>
</reference>
<proteinExistence type="predicted"/>
<organism evidence="1 2">
    <name type="scientific">Cricetulus griseus</name>
    <name type="common">Chinese hamster</name>
    <name type="synonym">Cricetulus barabensis griseus</name>
    <dbReference type="NCBI Taxonomy" id="10029"/>
    <lineage>
        <taxon>Eukaryota</taxon>
        <taxon>Metazoa</taxon>
        <taxon>Chordata</taxon>
        <taxon>Craniata</taxon>
        <taxon>Vertebrata</taxon>
        <taxon>Euteleostomi</taxon>
        <taxon>Mammalia</taxon>
        <taxon>Eutheria</taxon>
        <taxon>Euarchontoglires</taxon>
        <taxon>Glires</taxon>
        <taxon>Rodentia</taxon>
        <taxon>Myomorpha</taxon>
        <taxon>Muroidea</taxon>
        <taxon>Cricetidae</taxon>
        <taxon>Cricetinae</taxon>
        <taxon>Cricetulus</taxon>
    </lineage>
</organism>